<sequence>MCAIGLPINIDFTTAPVFYFFENATKRNCYDAFEQCRQMNATLISFEAVEEWCSIDRYRKSLGDENRYWTSGTDLAQEESHVWFAIGKPKNNNVWAADKPKNDGSKHCNELV</sequence>
<dbReference type="Pfam" id="PF00059">
    <property type="entry name" value="Lectin_C"/>
    <property type="match status" value="1"/>
</dbReference>
<dbReference type="OrthoDB" id="7773875at2759"/>
<dbReference type="SUPFAM" id="SSF56436">
    <property type="entry name" value="C-type lectin-like"/>
    <property type="match status" value="1"/>
</dbReference>
<dbReference type="InterPro" id="IPR001304">
    <property type="entry name" value="C-type_lectin-like"/>
</dbReference>
<dbReference type="AlphaFoldDB" id="A0A0Q9WCV8"/>
<dbReference type="CDD" id="cd00037">
    <property type="entry name" value="CLECT"/>
    <property type="match status" value="1"/>
</dbReference>
<feature type="domain" description="C-type lectin" evidence="1">
    <location>
        <begin position="26"/>
        <end position="111"/>
    </location>
</feature>
<name>A0A0Q9WCV8_DROVI</name>
<evidence type="ECO:0000259" key="1">
    <source>
        <dbReference type="Pfam" id="PF00059"/>
    </source>
</evidence>
<dbReference type="Gene3D" id="3.10.100.10">
    <property type="entry name" value="Mannose-Binding Protein A, subunit A"/>
    <property type="match status" value="1"/>
</dbReference>
<protein>
    <recommendedName>
        <fullName evidence="1">C-type lectin domain-containing protein</fullName>
    </recommendedName>
</protein>
<evidence type="ECO:0000313" key="3">
    <source>
        <dbReference type="Proteomes" id="UP000008792"/>
    </source>
</evidence>
<organism evidence="2 3">
    <name type="scientific">Drosophila virilis</name>
    <name type="common">Fruit fly</name>
    <dbReference type="NCBI Taxonomy" id="7244"/>
    <lineage>
        <taxon>Eukaryota</taxon>
        <taxon>Metazoa</taxon>
        <taxon>Ecdysozoa</taxon>
        <taxon>Arthropoda</taxon>
        <taxon>Hexapoda</taxon>
        <taxon>Insecta</taxon>
        <taxon>Pterygota</taxon>
        <taxon>Neoptera</taxon>
        <taxon>Endopterygota</taxon>
        <taxon>Diptera</taxon>
        <taxon>Brachycera</taxon>
        <taxon>Muscomorpha</taxon>
        <taxon>Ephydroidea</taxon>
        <taxon>Drosophilidae</taxon>
        <taxon>Drosophila</taxon>
    </lineage>
</organism>
<dbReference type="EMBL" id="CH940651">
    <property type="protein sequence ID" value="KRF82489.1"/>
    <property type="molecule type" value="Genomic_DNA"/>
</dbReference>
<proteinExistence type="predicted"/>
<dbReference type="InParanoid" id="A0A0Q9WCV8"/>
<dbReference type="InterPro" id="IPR016187">
    <property type="entry name" value="CTDL_fold"/>
</dbReference>
<dbReference type="Proteomes" id="UP000008792">
    <property type="component" value="Unassembled WGS sequence"/>
</dbReference>
<accession>A0A0Q9WCV8</accession>
<keyword evidence="3" id="KW-1185">Reference proteome</keyword>
<reference evidence="2 3" key="1">
    <citation type="journal article" date="2007" name="Nature">
        <title>Evolution of genes and genomes on the Drosophila phylogeny.</title>
        <authorList>
            <consortium name="Drosophila 12 Genomes Consortium"/>
            <person name="Clark A.G."/>
            <person name="Eisen M.B."/>
            <person name="Smith D.R."/>
            <person name="Bergman C.M."/>
            <person name="Oliver B."/>
            <person name="Markow T.A."/>
            <person name="Kaufman T.C."/>
            <person name="Kellis M."/>
            <person name="Gelbart W."/>
            <person name="Iyer V.N."/>
            <person name="Pollard D.A."/>
            <person name="Sackton T.B."/>
            <person name="Larracuente A.M."/>
            <person name="Singh N.D."/>
            <person name="Abad J.P."/>
            <person name="Abt D.N."/>
            <person name="Adryan B."/>
            <person name="Aguade M."/>
            <person name="Akashi H."/>
            <person name="Anderson W.W."/>
            <person name="Aquadro C.F."/>
            <person name="Ardell D.H."/>
            <person name="Arguello R."/>
            <person name="Artieri C.G."/>
            <person name="Barbash D.A."/>
            <person name="Barker D."/>
            <person name="Barsanti P."/>
            <person name="Batterham P."/>
            <person name="Batzoglou S."/>
            <person name="Begun D."/>
            <person name="Bhutkar A."/>
            <person name="Blanco E."/>
            <person name="Bosak S.A."/>
            <person name="Bradley R.K."/>
            <person name="Brand A.D."/>
            <person name="Brent M.R."/>
            <person name="Brooks A.N."/>
            <person name="Brown R.H."/>
            <person name="Butlin R.K."/>
            <person name="Caggese C."/>
            <person name="Calvi B.R."/>
            <person name="Bernardo de Carvalho A."/>
            <person name="Caspi A."/>
            <person name="Castrezana S."/>
            <person name="Celniker S.E."/>
            <person name="Chang J.L."/>
            <person name="Chapple C."/>
            <person name="Chatterji S."/>
            <person name="Chinwalla A."/>
            <person name="Civetta A."/>
            <person name="Clifton S.W."/>
            <person name="Comeron J.M."/>
            <person name="Costello J.C."/>
            <person name="Coyne J.A."/>
            <person name="Daub J."/>
            <person name="David R.G."/>
            <person name="Delcher A.L."/>
            <person name="Delehaunty K."/>
            <person name="Do C.B."/>
            <person name="Ebling H."/>
            <person name="Edwards K."/>
            <person name="Eickbush T."/>
            <person name="Evans J.D."/>
            <person name="Filipski A."/>
            <person name="Findeiss S."/>
            <person name="Freyhult E."/>
            <person name="Fulton L."/>
            <person name="Fulton R."/>
            <person name="Garcia A.C."/>
            <person name="Gardiner A."/>
            <person name="Garfield D.A."/>
            <person name="Garvin B.E."/>
            <person name="Gibson G."/>
            <person name="Gilbert D."/>
            <person name="Gnerre S."/>
            <person name="Godfrey J."/>
            <person name="Good R."/>
            <person name="Gotea V."/>
            <person name="Gravely B."/>
            <person name="Greenberg A.J."/>
            <person name="Griffiths-Jones S."/>
            <person name="Gross S."/>
            <person name="Guigo R."/>
            <person name="Gustafson E.A."/>
            <person name="Haerty W."/>
            <person name="Hahn M.W."/>
            <person name="Halligan D.L."/>
            <person name="Halpern A.L."/>
            <person name="Halter G.M."/>
            <person name="Han M.V."/>
            <person name="Heger A."/>
            <person name="Hillier L."/>
            <person name="Hinrichs A.S."/>
            <person name="Holmes I."/>
            <person name="Hoskins R.A."/>
            <person name="Hubisz M.J."/>
            <person name="Hultmark D."/>
            <person name="Huntley M.A."/>
            <person name="Jaffe D.B."/>
            <person name="Jagadeeshan S."/>
            <person name="Jeck W.R."/>
            <person name="Johnson J."/>
            <person name="Jones C.D."/>
            <person name="Jordan W.C."/>
            <person name="Karpen G.H."/>
            <person name="Kataoka E."/>
            <person name="Keightley P.D."/>
            <person name="Kheradpour P."/>
            <person name="Kirkness E.F."/>
            <person name="Koerich L.B."/>
            <person name="Kristiansen K."/>
            <person name="Kudrna D."/>
            <person name="Kulathinal R.J."/>
            <person name="Kumar S."/>
            <person name="Kwok R."/>
            <person name="Lander E."/>
            <person name="Langley C.H."/>
            <person name="Lapoint R."/>
            <person name="Lazzaro B.P."/>
            <person name="Lee S.J."/>
            <person name="Levesque L."/>
            <person name="Li R."/>
            <person name="Lin C.F."/>
            <person name="Lin M.F."/>
            <person name="Lindblad-Toh K."/>
            <person name="Llopart A."/>
            <person name="Long M."/>
            <person name="Low L."/>
            <person name="Lozovsky E."/>
            <person name="Lu J."/>
            <person name="Luo M."/>
            <person name="Machado C.A."/>
            <person name="Makalowski W."/>
            <person name="Marzo M."/>
            <person name="Matsuda M."/>
            <person name="Matzkin L."/>
            <person name="McAllister B."/>
            <person name="McBride C.S."/>
            <person name="McKernan B."/>
            <person name="McKernan K."/>
            <person name="Mendez-Lago M."/>
            <person name="Minx P."/>
            <person name="Mollenhauer M.U."/>
            <person name="Montooth K."/>
            <person name="Mount S.M."/>
            <person name="Mu X."/>
            <person name="Myers E."/>
            <person name="Negre B."/>
            <person name="Newfeld S."/>
            <person name="Nielsen R."/>
            <person name="Noor M.A."/>
            <person name="O'Grady P."/>
            <person name="Pachter L."/>
            <person name="Papaceit M."/>
            <person name="Parisi M.J."/>
            <person name="Parisi M."/>
            <person name="Parts L."/>
            <person name="Pedersen J.S."/>
            <person name="Pesole G."/>
            <person name="Phillippy A.M."/>
            <person name="Ponting C.P."/>
            <person name="Pop M."/>
            <person name="Porcelli D."/>
            <person name="Powell J.R."/>
            <person name="Prohaska S."/>
            <person name="Pruitt K."/>
            <person name="Puig M."/>
            <person name="Quesneville H."/>
            <person name="Ram K.R."/>
            <person name="Rand D."/>
            <person name="Rasmussen M.D."/>
            <person name="Reed L.K."/>
            <person name="Reenan R."/>
            <person name="Reily A."/>
            <person name="Remington K.A."/>
            <person name="Rieger T.T."/>
            <person name="Ritchie M.G."/>
            <person name="Robin C."/>
            <person name="Rogers Y.H."/>
            <person name="Rohde C."/>
            <person name="Rozas J."/>
            <person name="Rubenfield M.J."/>
            <person name="Ruiz A."/>
            <person name="Russo S."/>
            <person name="Salzberg S.L."/>
            <person name="Sanchez-Gracia A."/>
            <person name="Saranga D.J."/>
            <person name="Sato H."/>
            <person name="Schaeffer S.W."/>
            <person name="Schatz M.C."/>
            <person name="Schlenke T."/>
            <person name="Schwartz R."/>
            <person name="Segarra C."/>
            <person name="Singh R.S."/>
            <person name="Sirot L."/>
            <person name="Sirota M."/>
            <person name="Sisneros N.B."/>
            <person name="Smith C.D."/>
            <person name="Smith T.F."/>
            <person name="Spieth J."/>
            <person name="Stage D.E."/>
            <person name="Stark A."/>
            <person name="Stephan W."/>
            <person name="Strausberg R.L."/>
            <person name="Strempel S."/>
            <person name="Sturgill D."/>
            <person name="Sutton G."/>
            <person name="Sutton G.G."/>
            <person name="Tao W."/>
            <person name="Teichmann S."/>
            <person name="Tobari Y.N."/>
            <person name="Tomimura Y."/>
            <person name="Tsolas J.M."/>
            <person name="Valente V.L."/>
            <person name="Venter E."/>
            <person name="Venter J.C."/>
            <person name="Vicario S."/>
            <person name="Vieira F.G."/>
            <person name="Vilella A.J."/>
            <person name="Villasante A."/>
            <person name="Walenz B."/>
            <person name="Wang J."/>
            <person name="Wasserman M."/>
            <person name="Watts T."/>
            <person name="Wilson D."/>
            <person name="Wilson R.K."/>
            <person name="Wing R.A."/>
            <person name="Wolfner M.F."/>
            <person name="Wong A."/>
            <person name="Wong G.K."/>
            <person name="Wu C.I."/>
            <person name="Wu G."/>
            <person name="Yamamoto D."/>
            <person name="Yang H.P."/>
            <person name="Yang S.P."/>
            <person name="Yorke J.A."/>
            <person name="Yoshida K."/>
            <person name="Zdobnov E."/>
            <person name="Zhang P."/>
            <person name="Zhang Y."/>
            <person name="Zimin A.V."/>
            <person name="Baldwin J."/>
            <person name="Abdouelleil A."/>
            <person name="Abdulkadir J."/>
            <person name="Abebe A."/>
            <person name="Abera B."/>
            <person name="Abreu J."/>
            <person name="Acer S.C."/>
            <person name="Aftuck L."/>
            <person name="Alexander A."/>
            <person name="An P."/>
            <person name="Anderson E."/>
            <person name="Anderson S."/>
            <person name="Arachi H."/>
            <person name="Azer M."/>
            <person name="Bachantsang P."/>
            <person name="Barry A."/>
            <person name="Bayul T."/>
            <person name="Berlin A."/>
            <person name="Bessette D."/>
            <person name="Bloom T."/>
            <person name="Blye J."/>
            <person name="Boguslavskiy L."/>
            <person name="Bonnet C."/>
            <person name="Boukhgalter B."/>
            <person name="Bourzgui I."/>
            <person name="Brown A."/>
            <person name="Cahill P."/>
            <person name="Channer S."/>
            <person name="Cheshatsang Y."/>
            <person name="Chuda L."/>
            <person name="Citroen M."/>
            <person name="Collymore A."/>
            <person name="Cooke P."/>
            <person name="Costello M."/>
            <person name="D'Aco K."/>
            <person name="Daza R."/>
            <person name="De Haan G."/>
            <person name="DeGray S."/>
            <person name="DeMaso C."/>
            <person name="Dhargay N."/>
            <person name="Dooley K."/>
            <person name="Dooley E."/>
            <person name="Doricent M."/>
            <person name="Dorje P."/>
            <person name="Dorjee K."/>
            <person name="Dupes A."/>
            <person name="Elong R."/>
            <person name="Falk J."/>
            <person name="Farina A."/>
            <person name="Faro S."/>
            <person name="Ferguson D."/>
            <person name="Fisher S."/>
            <person name="Foley C.D."/>
            <person name="Franke A."/>
            <person name="Friedrich D."/>
            <person name="Gadbois L."/>
            <person name="Gearin G."/>
            <person name="Gearin C.R."/>
            <person name="Giannoukos G."/>
            <person name="Goode T."/>
            <person name="Graham J."/>
            <person name="Grandbois E."/>
            <person name="Grewal S."/>
            <person name="Gyaltsen K."/>
            <person name="Hafez N."/>
            <person name="Hagos B."/>
            <person name="Hall J."/>
            <person name="Henson C."/>
            <person name="Hollinger A."/>
            <person name="Honan T."/>
            <person name="Huard M.D."/>
            <person name="Hughes L."/>
            <person name="Hurhula B."/>
            <person name="Husby M.E."/>
            <person name="Kamat A."/>
            <person name="Kanga B."/>
            <person name="Kashin S."/>
            <person name="Khazanovich D."/>
            <person name="Kisner P."/>
            <person name="Lance K."/>
            <person name="Lara M."/>
            <person name="Lee W."/>
            <person name="Lennon N."/>
            <person name="Letendre F."/>
            <person name="LeVine R."/>
            <person name="Lipovsky A."/>
            <person name="Liu X."/>
            <person name="Liu J."/>
            <person name="Liu S."/>
            <person name="Lokyitsang T."/>
            <person name="Lokyitsang Y."/>
            <person name="Lubonja R."/>
            <person name="Lui A."/>
            <person name="MacDonald P."/>
            <person name="Magnisalis V."/>
            <person name="Maru K."/>
            <person name="Matthews C."/>
            <person name="McCusker W."/>
            <person name="McDonough S."/>
            <person name="Mehta T."/>
            <person name="Meldrim J."/>
            <person name="Meneus L."/>
            <person name="Mihai O."/>
            <person name="Mihalev A."/>
            <person name="Mihova T."/>
            <person name="Mittelman R."/>
            <person name="Mlenga V."/>
            <person name="Montmayeur A."/>
            <person name="Mulrain L."/>
            <person name="Navidi A."/>
            <person name="Naylor J."/>
            <person name="Negash T."/>
            <person name="Nguyen T."/>
            <person name="Nguyen N."/>
            <person name="Nicol R."/>
            <person name="Norbu C."/>
            <person name="Norbu N."/>
            <person name="Novod N."/>
            <person name="O'Neill B."/>
            <person name="Osman S."/>
            <person name="Markiewicz E."/>
            <person name="Oyono O.L."/>
            <person name="Patti C."/>
            <person name="Phunkhang P."/>
            <person name="Pierre F."/>
            <person name="Priest M."/>
            <person name="Raghuraman S."/>
            <person name="Rege F."/>
            <person name="Reyes R."/>
            <person name="Rise C."/>
            <person name="Rogov P."/>
            <person name="Ross K."/>
            <person name="Ryan E."/>
            <person name="Settipalli S."/>
            <person name="Shea T."/>
            <person name="Sherpa N."/>
            <person name="Shi L."/>
            <person name="Shih D."/>
            <person name="Sparrow T."/>
            <person name="Spaulding J."/>
            <person name="Stalker J."/>
            <person name="Stange-Thomann N."/>
            <person name="Stavropoulos S."/>
            <person name="Stone C."/>
            <person name="Strader C."/>
            <person name="Tesfaye S."/>
            <person name="Thomson T."/>
            <person name="Thoulutsang Y."/>
            <person name="Thoulutsang D."/>
            <person name="Topham K."/>
            <person name="Topping I."/>
            <person name="Tsamla T."/>
            <person name="Vassiliev H."/>
            <person name="Vo A."/>
            <person name="Wangchuk T."/>
            <person name="Wangdi T."/>
            <person name="Weiand M."/>
            <person name="Wilkinson J."/>
            <person name="Wilson A."/>
            <person name="Yadav S."/>
            <person name="Young G."/>
            <person name="Yu Q."/>
            <person name="Zembek L."/>
            <person name="Zhong D."/>
            <person name="Zimmer A."/>
            <person name="Zwirko Z."/>
            <person name="Jaffe D.B."/>
            <person name="Alvarez P."/>
            <person name="Brockman W."/>
            <person name="Butler J."/>
            <person name="Chin C."/>
            <person name="Gnerre S."/>
            <person name="Grabherr M."/>
            <person name="Kleber M."/>
            <person name="Mauceli E."/>
            <person name="MacCallum I."/>
        </authorList>
    </citation>
    <scope>NUCLEOTIDE SEQUENCE [LARGE SCALE GENOMIC DNA]</scope>
    <source>
        <strain evidence="3">Tucson 15010-1051.87</strain>
    </source>
</reference>
<evidence type="ECO:0000313" key="2">
    <source>
        <dbReference type="EMBL" id="KRF82489.1"/>
    </source>
</evidence>
<gene>
    <name evidence="2" type="primary">Dvir\GJ26569</name>
    <name evidence="2" type="ORF">Dvir_GJ26569</name>
</gene>
<dbReference type="InterPro" id="IPR016186">
    <property type="entry name" value="C-type_lectin-like/link_sf"/>
</dbReference>